<evidence type="ECO:0000259" key="2">
    <source>
        <dbReference type="Pfam" id="PF03364"/>
    </source>
</evidence>
<dbReference type="InterPro" id="IPR023393">
    <property type="entry name" value="START-like_dom_sf"/>
</dbReference>
<reference evidence="4" key="1">
    <citation type="journal article" date="2019" name="Int. J. Syst. Evol. Microbiol.">
        <title>The Global Catalogue of Microorganisms (GCM) 10K type strain sequencing project: providing services to taxonomists for standard genome sequencing and annotation.</title>
        <authorList>
            <consortium name="The Broad Institute Genomics Platform"/>
            <consortium name="The Broad Institute Genome Sequencing Center for Infectious Disease"/>
            <person name="Wu L."/>
            <person name="Ma J."/>
        </authorList>
    </citation>
    <scope>NUCLEOTIDE SEQUENCE [LARGE SCALE GENOMIC DNA]</scope>
    <source>
        <strain evidence="4">CGMCC 4.7317</strain>
    </source>
</reference>
<name>A0ABW1T493_9ACTN</name>
<dbReference type="Pfam" id="PF03364">
    <property type="entry name" value="Polyketide_cyc"/>
    <property type="match status" value="1"/>
</dbReference>
<sequence>MTSHEHTVVVDRPLATVYDQWTQFESYPRFMDDVESVRQIDDTTTHWRVSVGGVSREYDATITEQHPGEVIAWQSVTGPEQGGRVSFASLDPDHTRVTLRMDLEPHGVAERVGDALGIVSSAVSSSLEKFKEFIEERGTAEGGWHGTVEEGDGITSVDLTDSTLRADETVDTADRPVARMEDEGGSLDPRHDGPGAPGGLR</sequence>
<dbReference type="InterPro" id="IPR005031">
    <property type="entry name" value="COQ10_START"/>
</dbReference>
<feature type="domain" description="Coenzyme Q-binding protein COQ10 START" evidence="2">
    <location>
        <begin position="10"/>
        <end position="127"/>
    </location>
</feature>
<dbReference type="PANTHER" id="PTHR33824:SF7">
    <property type="entry name" value="POLYKETIDE CYCLASE_DEHYDRASE AND LIPID TRANSPORT SUPERFAMILY PROTEIN"/>
    <property type="match status" value="1"/>
</dbReference>
<dbReference type="CDD" id="cd07817">
    <property type="entry name" value="SRPBCC_8"/>
    <property type="match status" value="1"/>
</dbReference>
<proteinExistence type="predicted"/>
<dbReference type="Proteomes" id="UP001596138">
    <property type="component" value="Unassembled WGS sequence"/>
</dbReference>
<dbReference type="PANTHER" id="PTHR33824">
    <property type="entry name" value="POLYKETIDE CYCLASE/DEHYDRASE AND LIPID TRANSPORT SUPERFAMILY PROTEIN"/>
    <property type="match status" value="1"/>
</dbReference>
<dbReference type="SUPFAM" id="SSF55961">
    <property type="entry name" value="Bet v1-like"/>
    <property type="match status" value="1"/>
</dbReference>
<accession>A0ABW1T493</accession>
<organism evidence="3 4">
    <name type="scientific">Longivirga aurantiaca</name>
    <dbReference type="NCBI Taxonomy" id="1837743"/>
    <lineage>
        <taxon>Bacteria</taxon>
        <taxon>Bacillati</taxon>
        <taxon>Actinomycetota</taxon>
        <taxon>Actinomycetes</taxon>
        <taxon>Sporichthyales</taxon>
        <taxon>Sporichthyaceae</taxon>
        <taxon>Longivirga</taxon>
    </lineage>
</organism>
<evidence type="ECO:0000313" key="3">
    <source>
        <dbReference type="EMBL" id="MFC6238885.1"/>
    </source>
</evidence>
<gene>
    <name evidence="3" type="ORF">ACFQGU_13430</name>
</gene>
<evidence type="ECO:0000313" key="4">
    <source>
        <dbReference type="Proteomes" id="UP001596138"/>
    </source>
</evidence>
<comment type="caution">
    <text evidence="3">The sequence shown here is derived from an EMBL/GenBank/DDBJ whole genome shotgun (WGS) entry which is preliminary data.</text>
</comment>
<evidence type="ECO:0000256" key="1">
    <source>
        <dbReference type="SAM" id="MobiDB-lite"/>
    </source>
</evidence>
<keyword evidence="4" id="KW-1185">Reference proteome</keyword>
<protein>
    <submittedName>
        <fullName evidence="3">SRPBCC family protein</fullName>
    </submittedName>
</protein>
<dbReference type="RefSeq" id="WP_386767477.1">
    <property type="nucleotide sequence ID" value="NZ_JBHSTI010000008.1"/>
</dbReference>
<dbReference type="InterPro" id="IPR047137">
    <property type="entry name" value="ORF3"/>
</dbReference>
<feature type="region of interest" description="Disordered" evidence="1">
    <location>
        <begin position="141"/>
        <end position="201"/>
    </location>
</feature>
<dbReference type="Gene3D" id="3.30.530.20">
    <property type="match status" value="1"/>
</dbReference>
<dbReference type="EMBL" id="JBHSTI010000008">
    <property type="protein sequence ID" value="MFC6238885.1"/>
    <property type="molecule type" value="Genomic_DNA"/>
</dbReference>
<feature type="compositionally biased region" description="Basic and acidic residues" evidence="1">
    <location>
        <begin position="164"/>
        <end position="193"/>
    </location>
</feature>